<gene>
    <name evidence="1" type="ORF">N7383_26655</name>
</gene>
<dbReference type="PROSITE" id="PS51257">
    <property type="entry name" value="PROKAR_LIPOPROTEIN"/>
    <property type="match status" value="1"/>
</dbReference>
<protein>
    <recommendedName>
        <fullName evidence="3">Lipoprotein</fullName>
    </recommendedName>
</protein>
<accession>A0AAW6SEJ5</accession>
<evidence type="ECO:0000313" key="2">
    <source>
        <dbReference type="Proteomes" id="UP001158360"/>
    </source>
</evidence>
<comment type="caution">
    <text evidence="1">The sequence shown here is derived from an EMBL/GenBank/DDBJ whole genome shotgun (WGS) entry which is preliminary data.</text>
</comment>
<dbReference type="AlphaFoldDB" id="A0AAW6SEJ5"/>
<reference evidence="1" key="1">
    <citation type="submission" date="2022-09" db="EMBL/GenBank/DDBJ databases">
        <title>Intensive care unit water sources are persistently colonized with multi-drug resistant bacteria and are the site of extensive horizontal gene transfer of antibiotic resistance genes.</title>
        <authorList>
            <person name="Diorio-Toth L."/>
        </authorList>
    </citation>
    <scope>NUCLEOTIDE SEQUENCE</scope>
    <source>
        <strain evidence="1">GD04139</strain>
    </source>
</reference>
<dbReference type="RefSeq" id="WP_058679060.1">
    <property type="nucleotide sequence ID" value="NZ_CP020089.1"/>
</dbReference>
<name>A0AAW6SEJ5_ENTCL</name>
<dbReference type="Proteomes" id="UP001158360">
    <property type="component" value="Unassembled WGS sequence"/>
</dbReference>
<evidence type="ECO:0000313" key="1">
    <source>
        <dbReference type="EMBL" id="MDH0199202.1"/>
    </source>
</evidence>
<dbReference type="EMBL" id="JAODZM010000125">
    <property type="protein sequence ID" value="MDH0199202.1"/>
    <property type="molecule type" value="Genomic_DNA"/>
</dbReference>
<organism evidence="1 2">
    <name type="scientific">Enterobacter cloacae</name>
    <dbReference type="NCBI Taxonomy" id="550"/>
    <lineage>
        <taxon>Bacteria</taxon>
        <taxon>Pseudomonadati</taxon>
        <taxon>Pseudomonadota</taxon>
        <taxon>Gammaproteobacteria</taxon>
        <taxon>Enterobacterales</taxon>
        <taxon>Enterobacteriaceae</taxon>
        <taxon>Enterobacter</taxon>
        <taxon>Enterobacter cloacae complex</taxon>
    </lineage>
</organism>
<sequence>MKKVLFVVGVSLLLAGCAQERPLTSYDDAGLCILKGQAMGYGNTEIIPKIQAEFSRRGNLSITKDDCETYINTGIQDAKVKMKTSDSIIQQSNQSMTINAIQGY</sequence>
<proteinExistence type="predicted"/>
<evidence type="ECO:0008006" key="3">
    <source>
        <dbReference type="Google" id="ProtNLM"/>
    </source>
</evidence>